<feature type="chain" id="PRO_5045355869" evidence="1">
    <location>
        <begin position="18"/>
        <end position="263"/>
    </location>
</feature>
<organism evidence="2 3">
    <name type="scientific">Galleria mellonella</name>
    <name type="common">Greater wax moth</name>
    <dbReference type="NCBI Taxonomy" id="7137"/>
    <lineage>
        <taxon>Eukaryota</taxon>
        <taxon>Metazoa</taxon>
        <taxon>Ecdysozoa</taxon>
        <taxon>Arthropoda</taxon>
        <taxon>Hexapoda</taxon>
        <taxon>Insecta</taxon>
        <taxon>Pterygota</taxon>
        <taxon>Neoptera</taxon>
        <taxon>Endopterygota</taxon>
        <taxon>Lepidoptera</taxon>
        <taxon>Glossata</taxon>
        <taxon>Ditrysia</taxon>
        <taxon>Pyraloidea</taxon>
        <taxon>Pyralidae</taxon>
        <taxon>Galleriinae</taxon>
        <taxon>Galleria</taxon>
    </lineage>
</organism>
<evidence type="ECO:0000313" key="3">
    <source>
        <dbReference type="RefSeq" id="XP_052748818.1"/>
    </source>
</evidence>
<keyword evidence="2" id="KW-1185">Reference proteome</keyword>
<reference evidence="3" key="1">
    <citation type="submission" date="2025-08" db="UniProtKB">
        <authorList>
            <consortium name="RefSeq"/>
        </authorList>
    </citation>
    <scope>IDENTIFICATION</scope>
    <source>
        <tissue evidence="3">Whole larvae</tissue>
    </source>
</reference>
<accession>A0ABM3MBL4</accession>
<proteinExistence type="predicted"/>
<keyword evidence="1" id="KW-0732">Signal</keyword>
<protein>
    <submittedName>
        <fullName evidence="3">Uncharacterized protein LOC128200205</fullName>
    </submittedName>
</protein>
<dbReference type="GeneID" id="128200205"/>
<name>A0ABM3MBL4_GALME</name>
<dbReference type="Proteomes" id="UP001652740">
    <property type="component" value="Unplaced"/>
</dbReference>
<evidence type="ECO:0000256" key="1">
    <source>
        <dbReference type="SAM" id="SignalP"/>
    </source>
</evidence>
<sequence length="263" mass="26775">MAIKFTILLTTFALSQAVPIQIFADGVAVSSGGLPQRPIVSPPIPQPNVAFGFGSGFSSDIAGVRHSTGISSSFSTGDSQAYGSGVGSTGNTYAKGASLTNGAPSTYYVRPAGRQYNIHAENPQYTASAASAAQVQGQNDGWVQNYRPVNQYQSAVSSAQNSNQQQSAVSAAQNQQGLGYQSAVSAAHNGRNYGSAVSNAQSHNGYSNFGSAISAAQNIGGLKASTAQAVQHHGAGVQHSGASSLNAPGIQSAQSHAINTGYY</sequence>
<dbReference type="RefSeq" id="XP_052748818.1">
    <property type="nucleotide sequence ID" value="XM_052892858.1"/>
</dbReference>
<evidence type="ECO:0000313" key="2">
    <source>
        <dbReference type="Proteomes" id="UP001652740"/>
    </source>
</evidence>
<feature type="signal peptide" evidence="1">
    <location>
        <begin position="1"/>
        <end position="17"/>
    </location>
</feature>
<gene>
    <name evidence="3" type="primary">LOC128200205</name>
</gene>